<feature type="compositionally biased region" description="Polar residues" evidence="5">
    <location>
        <begin position="62"/>
        <end position="88"/>
    </location>
</feature>
<evidence type="ECO:0000313" key="8">
    <source>
        <dbReference type="Proteomes" id="UP001445076"/>
    </source>
</evidence>
<comment type="caution">
    <text evidence="7">The sequence shown here is derived from an EMBL/GenBank/DDBJ whole genome shotgun (WGS) entry which is preliminary data.</text>
</comment>
<dbReference type="GO" id="GO:0008270">
    <property type="term" value="F:zinc ion binding"/>
    <property type="evidence" value="ECO:0007669"/>
    <property type="project" value="UniProtKB-KW"/>
</dbReference>
<dbReference type="InterPro" id="IPR011011">
    <property type="entry name" value="Znf_FYVE_PHD"/>
</dbReference>
<sequence length="587" mass="61862">SSMIQSQADKPPVHLYHPGVASSMSVVLEESVDSSGVAGKKRKNNDVKKVTNKRRKSLGEGENSSGDSVTGNKSAESSPASKMSPTTSRGKKGPVEGTEPEILQVVSLETRSARGKKISLEPSVTTASSTTASTGCSMTTSTTVSMATSTPVSVASSTAVSMATSTAVTMATSTATSLTSTISVTSAAVTVSSTASTTSTSQIPELASPSKTRRAQAESSPPTLVPQVTSSPSRPRRQPSESGETPPRPQLSSPARSRRNLTDLPVNSTDTQPHPPILIDLEAESSCGNPPVAASDNSETYSHKRISSSVHLDTSVESLPSVASLHSPTSESFHSAEDDPTSPRKEKRHRDGSKKKKKDKDKELDGGRKRKKHHHRDKHGLGEMASEMVTPVRIKIKPLPPRPMEENGSGPNLVTLPTPLNPAPVSSHVSTPSISTATVNVSLLRPNYQTMTPPAGYPPLPPGYTLTQPMAPPSSSVVPTSAPSHATATHLSASTTSQAPTSHINTYTTSGSTQHSPGASNRRRSDPSDPQQFSKCDVCGETGGVTNTVSCDECNKAYHFNCLEPPLKKSPKRRGYSWFCEDCDNAT</sequence>
<keyword evidence="3" id="KW-0862">Zinc</keyword>
<organism evidence="7 8">
    <name type="scientific">Cherax quadricarinatus</name>
    <name type="common">Australian red claw crayfish</name>
    <dbReference type="NCBI Taxonomy" id="27406"/>
    <lineage>
        <taxon>Eukaryota</taxon>
        <taxon>Metazoa</taxon>
        <taxon>Ecdysozoa</taxon>
        <taxon>Arthropoda</taxon>
        <taxon>Crustacea</taxon>
        <taxon>Multicrustacea</taxon>
        <taxon>Malacostraca</taxon>
        <taxon>Eumalacostraca</taxon>
        <taxon>Eucarida</taxon>
        <taxon>Decapoda</taxon>
        <taxon>Pleocyemata</taxon>
        <taxon>Astacidea</taxon>
        <taxon>Parastacoidea</taxon>
        <taxon>Parastacidae</taxon>
        <taxon>Cherax</taxon>
    </lineage>
</organism>
<dbReference type="AlphaFoldDB" id="A0AAW0Y988"/>
<evidence type="ECO:0000256" key="2">
    <source>
        <dbReference type="ARBA" id="ARBA00022771"/>
    </source>
</evidence>
<dbReference type="Gene3D" id="2.30.30.1150">
    <property type="match status" value="1"/>
</dbReference>
<proteinExistence type="predicted"/>
<name>A0AAW0Y988_CHEQU</name>
<feature type="compositionally biased region" description="Polar residues" evidence="5">
    <location>
        <begin position="500"/>
        <end position="519"/>
    </location>
</feature>
<feature type="region of interest" description="Disordered" evidence="5">
    <location>
        <begin position="192"/>
        <end position="383"/>
    </location>
</feature>
<evidence type="ECO:0000256" key="4">
    <source>
        <dbReference type="PROSITE-ProRule" id="PRU00146"/>
    </source>
</evidence>
<feature type="region of interest" description="Disordered" evidence="5">
    <location>
        <begin position="117"/>
        <end position="138"/>
    </location>
</feature>
<evidence type="ECO:0000259" key="6">
    <source>
        <dbReference type="PROSITE" id="PS50016"/>
    </source>
</evidence>
<dbReference type="PANTHER" id="PTHR47672">
    <property type="entry name" value="E3 UBIQUITIN-PROTEIN LIGASE SNT2"/>
    <property type="match status" value="1"/>
</dbReference>
<dbReference type="InterPro" id="IPR019787">
    <property type="entry name" value="Znf_PHD-finger"/>
</dbReference>
<dbReference type="InterPro" id="IPR001965">
    <property type="entry name" value="Znf_PHD"/>
</dbReference>
<dbReference type="PROSITE" id="PS50016">
    <property type="entry name" value="ZF_PHD_2"/>
    <property type="match status" value="1"/>
</dbReference>
<dbReference type="SUPFAM" id="SSF57903">
    <property type="entry name" value="FYVE/PHD zinc finger"/>
    <property type="match status" value="1"/>
</dbReference>
<dbReference type="InterPro" id="IPR029617">
    <property type="entry name" value="Snt2"/>
</dbReference>
<feature type="domain" description="PHD-type" evidence="6">
    <location>
        <begin position="533"/>
        <end position="586"/>
    </location>
</feature>
<evidence type="ECO:0000256" key="1">
    <source>
        <dbReference type="ARBA" id="ARBA00022723"/>
    </source>
</evidence>
<reference evidence="7 8" key="1">
    <citation type="journal article" date="2024" name="BMC Genomics">
        <title>Genome assembly of redclaw crayfish (Cherax quadricarinatus) provides insights into its immune adaptation and hypoxia tolerance.</title>
        <authorList>
            <person name="Liu Z."/>
            <person name="Zheng J."/>
            <person name="Li H."/>
            <person name="Fang K."/>
            <person name="Wang S."/>
            <person name="He J."/>
            <person name="Zhou D."/>
            <person name="Weng S."/>
            <person name="Chi M."/>
            <person name="Gu Z."/>
            <person name="He J."/>
            <person name="Li F."/>
            <person name="Wang M."/>
        </authorList>
    </citation>
    <scope>NUCLEOTIDE SEQUENCE [LARGE SCALE GENOMIC DNA]</scope>
    <source>
        <strain evidence="7">ZL_2023a</strain>
    </source>
</reference>
<feature type="compositionally biased region" description="Low complexity" evidence="5">
    <location>
        <begin position="192"/>
        <end position="201"/>
    </location>
</feature>
<accession>A0AAW0Y988</accession>
<dbReference type="CDD" id="cd15563">
    <property type="entry name" value="PHD3_PHF14"/>
    <property type="match status" value="1"/>
</dbReference>
<feature type="compositionally biased region" description="Polar residues" evidence="5">
    <location>
        <begin position="217"/>
        <end position="229"/>
    </location>
</feature>
<feature type="compositionally biased region" description="Low complexity" evidence="5">
    <location>
        <begin position="123"/>
        <end position="138"/>
    </location>
</feature>
<evidence type="ECO:0000256" key="5">
    <source>
        <dbReference type="SAM" id="MobiDB-lite"/>
    </source>
</evidence>
<keyword evidence="2 4" id="KW-0863">Zinc-finger</keyword>
<feature type="compositionally biased region" description="Polar residues" evidence="5">
    <location>
        <begin position="307"/>
        <end position="318"/>
    </location>
</feature>
<evidence type="ECO:0000256" key="3">
    <source>
        <dbReference type="ARBA" id="ARBA00022833"/>
    </source>
</evidence>
<keyword evidence="1" id="KW-0479">Metal-binding</keyword>
<dbReference type="Proteomes" id="UP001445076">
    <property type="component" value="Unassembled WGS sequence"/>
</dbReference>
<dbReference type="GO" id="GO:0036205">
    <property type="term" value="P:histone catabolic process"/>
    <property type="evidence" value="ECO:0007669"/>
    <property type="project" value="TreeGrafter"/>
</dbReference>
<evidence type="ECO:0000313" key="7">
    <source>
        <dbReference type="EMBL" id="KAK8747951.1"/>
    </source>
</evidence>
<dbReference type="SMART" id="SM00249">
    <property type="entry name" value="PHD"/>
    <property type="match status" value="1"/>
</dbReference>
<feature type="compositionally biased region" description="Basic and acidic residues" evidence="5">
    <location>
        <begin position="334"/>
        <end position="344"/>
    </location>
</feature>
<dbReference type="Pfam" id="PF00628">
    <property type="entry name" value="PHD"/>
    <property type="match status" value="1"/>
</dbReference>
<feature type="region of interest" description="Disordered" evidence="5">
    <location>
        <begin position="466"/>
        <end position="533"/>
    </location>
</feature>
<feature type="compositionally biased region" description="Basic residues" evidence="5">
    <location>
        <begin position="368"/>
        <end position="378"/>
    </location>
</feature>
<dbReference type="PANTHER" id="PTHR47672:SF1">
    <property type="entry name" value="E3 UBIQUITIN-PROTEIN LIGASE SNT2"/>
    <property type="match status" value="1"/>
</dbReference>
<keyword evidence="8" id="KW-1185">Reference proteome</keyword>
<dbReference type="GO" id="GO:0048189">
    <property type="term" value="C:Lid2 complex"/>
    <property type="evidence" value="ECO:0007669"/>
    <property type="project" value="TreeGrafter"/>
</dbReference>
<feature type="compositionally biased region" description="Basic residues" evidence="5">
    <location>
        <begin position="345"/>
        <end position="359"/>
    </location>
</feature>
<dbReference type="EMBL" id="JARKIK010000013">
    <property type="protein sequence ID" value="KAK8747951.1"/>
    <property type="molecule type" value="Genomic_DNA"/>
</dbReference>
<feature type="compositionally biased region" description="Low complexity" evidence="5">
    <location>
        <begin position="466"/>
        <end position="499"/>
    </location>
</feature>
<dbReference type="GO" id="GO:0004842">
    <property type="term" value="F:ubiquitin-protein transferase activity"/>
    <property type="evidence" value="ECO:0007669"/>
    <property type="project" value="TreeGrafter"/>
</dbReference>
<protein>
    <recommendedName>
        <fullName evidence="6">PHD-type domain-containing protein</fullName>
    </recommendedName>
</protein>
<feature type="region of interest" description="Disordered" evidence="5">
    <location>
        <begin position="29"/>
        <end position="100"/>
    </location>
</feature>
<dbReference type="PROSITE" id="PS01359">
    <property type="entry name" value="ZF_PHD_1"/>
    <property type="match status" value="1"/>
</dbReference>
<gene>
    <name evidence="7" type="ORF">OTU49_016240</name>
</gene>
<feature type="non-terminal residue" evidence="7">
    <location>
        <position position="1"/>
    </location>
</feature>
<dbReference type="InterPro" id="IPR019786">
    <property type="entry name" value="Zinc_finger_PHD-type_CS"/>
</dbReference>
<feature type="compositionally biased region" description="Polar residues" evidence="5">
    <location>
        <begin position="324"/>
        <end position="333"/>
    </location>
</feature>